<evidence type="ECO:0000256" key="1">
    <source>
        <dbReference type="SAM" id="Phobius"/>
    </source>
</evidence>
<organism evidence="2 3">
    <name type="scientific">Clunio marinus</name>
    <dbReference type="NCBI Taxonomy" id="568069"/>
    <lineage>
        <taxon>Eukaryota</taxon>
        <taxon>Metazoa</taxon>
        <taxon>Ecdysozoa</taxon>
        <taxon>Arthropoda</taxon>
        <taxon>Hexapoda</taxon>
        <taxon>Insecta</taxon>
        <taxon>Pterygota</taxon>
        <taxon>Neoptera</taxon>
        <taxon>Endopterygota</taxon>
        <taxon>Diptera</taxon>
        <taxon>Nematocera</taxon>
        <taxon>Chironomoidea</taxon>
        <taxon>Chironomidae</taxon>
        <taxon>Clunio</taxon>
    </lineage>
</organism>
<protein>
    <submittedName>
        <fullName evidence="2">CLUMA_CG009428, isoform A</fullName>
    </submittedName>
</protein>
<keyword evidence="3" id="KW-1185">Reference proteome</keyword>
<accession>A0A1J1I725</accession>
<evidence type="ECO:0000313" key="2">
    <source>
        <dbReference type="EMBL" id="CRK95987.1"/>
    </source>
</evidence>
<gene>
    <name evidence="2" type="ORF">CLUMA_CG009428</name>
</gene>
<name>A0A1J1I725_9DIPT</name>
<dbReference type="Proteomes" id="UP000183832">
    <property type="component" value="Unassembled WGS sequence"/>
</dbReference>
<sequence length="122" mass="13885">MQRELSSEEYCRKKDEKYTKIFGVIVLSVMVVLIIKLFYASSTGNWKDDISFILGNNERVSNNLRDQQTTRPVNQNYDNDHHIITSRTTSNVNGTGGVTFTIHVHRPSNSPSAPLEEQIINT</sequence>
<proteinExistence type="predicted"/>
<keyword evidence="1" id="KW-0472">Membrane</keyword>
<dbReference type="EMBL" id="CVRI01000043">
    <property type="protein sequence ID" value="CRK95987.1"/>
    <property type="molecule type" value="Genomic_DNA"/>
</dbReference>
<keyword evidence="1" id="KW-0812">Transmembrane</keyword>
<reference evidence="2 3" key="1">
    <citation type="submission" date="2015-04" db="EMBL/GenBank/DDBJ databases">
        <authorList>
            <person name="Syromyatnikov M.Y."/>
            <person name="Popov V.N."/>
        </authorList>
    </citation>
    <scope>NUCLEOTIDE SEQUENCE [LARGE SCALE GENOMIC DNA]</scope>
</reference>
<dbReference type="AlphaFoldDB" id="A0A1J1I725"/>
<feature type="transmembrane region" description="Helical" evidence="1">
    <location>
        <begin position="21"/>
        <end position="39"/>
    </location>
</feature>
<keyword evidence="1" id="KW-1133">Transmembrane helix</keyword>
<evidence type="ECO:0000313" key="3">
    <source>
        <dbReference type="Proteomes" id="UP000183832"/>
    </source>
</evidence>